<dbReference type="OrthoDB" id="5185819at2"/>
<reference evidence="2 3" key="1">
    <citation type="journal article" date="2009" name="Stand. Genomic Sci.">
        <title>Complete genome sequence of Stackebrandtia nassauensis type strain (LLR-40K-21).</title>
        <authorList>
            <person name="Munk C."/>
            <person name="Lapidus A."/>
            <person name="Copeland A."/>
            <person name="Jando M."/>
            <person name="Mayilraj S."/>
            <person name="Glavina Del Rio T."/>
            <person name="Nolan M."/>
            <person name="Chen F."/>
            <person name="Lucas S."/>
            <person name="Tice H."/>
            <person name="Cheng J.F."/>
            <person name="Han C."/>
            <person name="Detter J.C."/>
            <person name="Bruce D."/>
            <person name="Goodwin L."/>
            <person name="Chain P."/>
            <person name="Pitluck S."/>
            <person name="Goker M."/>
            <person name="Ovchinikova G."/>
            <person name="Pati A."/>
            <person name="Ivanova N."/>
            <person name="Mavromatis K."/>
            <person name="Chen A."/>
            <person name="Palaniappan K."/>
            <person name="Land M."/>
            <person name="Hauser L."/>
            <person name="Chang Y.J."/>
            <person name="Jeffries C.D."/>
            <person name="Bristow J."/>
            <person name="Eisen J.A."/>
            <person name="Markowitz V."/>
            <person name="Hugenholtz P."/>
            <person name="Kyrpides N.C."/>
            <person name="Klenk H.P."/>
        </authorList>
    </citation>
    <scope>NUCLEOTIDE SEQUENCE [LARGE SCALE GENOMIC DNA]</scope>
    <source>
        <strain evidence="3">DSM 44728 / CIP 108903 / NRRL B-16338 / NBRC 102104 / LLR-40K-21</strain>
    </source>
</reference>
<dbReference type="NCBIfam" id="TIGR03083">
    <property type="entry name" value="maleylpyruvate isomerase family mycothiol-dependent enzyme"/>
    <property type="match status" value="1"/>
</dbReference>
<dbReference type="Pfam" id="PF11716">
    <property type="entry name" value="MDMPI_N"/>
    <property type="match status" value="1"/>
</dbReference>
<evidence type="ECO:0000259" key="1">
    <source>
        <dbReference type="Pfam" id="PF11716"/>
    </source>
</evidence>
<dbReference type="eggNOG" id="ENOG5033HDA">
    <property type="taxonomic scope" value="Bacteria"/>
</dbReference>
<keyword evidence="3" id="KW-1185">Reference proteome</keyword>
<sequence>MTKPDFVDRFVTVPDLLSAYDRVITMDRGLFRAAGGRYDNPTPCREWNVGQLLCHFAFINERYAIVAERETVPPFEQRTYPDSSAAFVKWSARARAAFRRPGFLTEVMPTPIGEQPGAVVIQHVLNELIAHSWDLARALGESTDLVPDLAEAATRSWKTAFAEFGEPARTPSIIDTVKPAPANASPADRLAAWLGREV</sequence>
<dbReference type="NCBIfam" id="TIGR03086">
    <property type="entry name" value="TIGR03086 family metal-binding protein"/>
    <property type="match status" value="1"/>
</dbReference>
<dbReference type="EMBL" id="CP001778">
    <property type="protein sequence ID" value="ADD41959.1"/>
    <property type="molecule type" value="Genomic_DNA"/>
</dbReference>
<dbReference type="InterPro" id="IPR024344">
    <property type="entry name" value="MDMPI_metal-binding"/>
</dbReference>
<gene>
    <name evidence="2" type="ordered locus">Snas_2270</name>
</gene>
<organism evidence="2 3">
    <name type="scientific">Stackebrandtia nassauensis (strain DSM 44728 / CIP 108903 / NRRL B-16338 / NBRC 102104 / LLR-40K-21)</name>
    <dbReference type="NCBI Taxonomy" id="446470"/>
    <lineage>
        <taxon>Bacteria</taxon>
        <taxon>Bacillati</taxon>
        <taxon>Actinomycetota</taxon>
        <taxon>Actinomycetes</taxon>
        <taxon>Glycomycetales</taxon>
        <taxon>Glycomycetaceae</taxon>
        <taxon>Stackebrandtia</taxon>
    </lineage>
</organism>
<dbReference type="STRING" id="446470.Snas_2270"/>
<dbReference type="InterPro" id="IPR034660">
    <property type="entry name" value="DinB/YfiT-like"/>
</dbReference>
<dbReference type="GO" id="GO:0046872">
    <property type="term" value="F:metal ion binding"/>
    <property type="evidence" value="ECO:0007669"/>
    <property type="project" value="InterPro"/>
</dbReference>
<dbReference type="InterPro" id="IPR017517">
    <property type="entry name" value="Maleyloyr_isom"/>
</dbReference>
<protein>
    <recommendedName>
        <fullName evidence="1">Mycothiol-dependent maleylpyruvate isomerase metal-binding domain-containing protein</fullName>
    </recommendedName>
</protein>
<dbReference type="RefSeq" id="WP_013017530.1">
    <property type="nucleotide sequence ID" value="NC_013947.1"/>
</dbReference>
<dbReference type="KEGG" id="sna:Snas_2270"/>
<name>D3Q3B8_STANL</name>
<feature type="domain" description="Mycothiol-dependent maleylpyruvate isomerase metal-binding" evidence="1">
    <location>
        <begin position="35"/>
        <end position="136"/>
    </location>
</feature>
<evidence type="ECO:0000313" key="2">
    <source>
        <dbReference type="EMBL" id="ADD41959.1"/>
    </source>
</evidence>
<dbReference type="InterPro" id="IPR017520">
    <property type="entry name" value="CHP03086"/>
</dbReference>
<dbReference type="SUPFAM" id="SSF109854">
    <property type="entry name" value="DinB/YfiT-like putative metalloenzymes"/>
    <property type="match status" value="1"/>
</dbReference>
<dbReference type="AlphaFoldDB" id="D3Q3B8"/>
<accession>D3Q3B8</accession>
<dbReference type="Proteomes" id="UP000000844">
    <property type="component" value="Chromosome"/>
</dbReference>
<evidence type="ECO:0000313" key="3">
    <source>
        <dbReference type="Proteomes" id="UP000000844"/>
    </source>
</evidence>
<dbReference type="HOGENOM" id="CLU_051661_2_1_11"/>
<proteinExistence type="predicted"/>